<name>A0AAN5CSE2_9BILA</name>
<reference evidence="2" key="1">
    <citation type="submission" date="2022-10" db="EMBL/GenBank/DDBJ databases">
        <title>Genome assembly of Pristionchus species.</title>
        <authorList>
            <person name="Yoshida K."/>
            <person name="Sommer R.J."/>
        </authorList>
    </citation>
    <scope>NUCLEOTIDE SEQUENCE [LARGE SCALE GENOMIC DNA]</scope>
    <source>
        <strain evidence="2">RS5460</strain>
    </source>
</reference>
<dbReference type="Proteomes" id="UP001328107">
    <property type="component" value="Unassembled WGS sequence"/>
</dbReference>
<comment type="caution">
    <text evidence="1">The sequence shown here is derived from an EMBL/GenBank/DDBJ whole genome shotgun (WGS) entry which is preliminary data.</text>
</comment>
<organism evidence="1 2">
    <name type="scientific">Pristionchus mayeri</name>
    <dbReference type="NCBI Taxonomy" id="1317129"/>
    <lineage>
        <taxon>Eukaryota</taxon>
        <taxon>Metazoa</taxon>
        <taxon>Ecdysozoa</taxon>
        <taxon>Nematoda</taxon>
        <taxon>Chromadorea</taxon>
        <taxon>Rhabditida</taxon>
        <taxon>Rhabditina</taxon>
        <taxon>Diplogasteromorpha</taxon>
        <taxon>Diplogasteroidea</taxon>
        <taxon>Neodiplogasteridae</taxon>
        <taxon>Pristionchus</taxon>
    </lineage>
</organism>
<accession>A0AAN5CSE2</accession>
<protein>
    <submittedName>
        <fullName evidence="1">Uncharacterized protein</fullName>
    </submittedName>
</protein>
<dbReference type="EMBL" id="BTRK01000004">
    <property type="protein sequence ID" value="GMR49941.1"/>
    <property type="molecule type" value="Genomic_DNA"/>
</dbReference>
<evidence type="ECO:0000313" key="2">
    <source>
        <dbReference type="Proteomes" id="UP001328107"/>
    </source>
</evidence>
<dbReference type="AlphaFoldDB" id="A0AAN5CSE2"/>
<proteinExistence type="predicted"/>
<feature type="non-terminal residue" evidence="1">
    <location>
        <position position="1"/>
    </location>
</feature>
<feature type="non-terminal residue" evidence="1">
    <location>
        <position position="98"/>
    </location>
</feature>
<gene>
    <name evidence="1" type="ORF">PMAYCL1PPCAC_20136</name>
</gene>
<evidence type="ECO:0000313" key="1">
    <source>
        <dbReference type="EMBL" id="GMR49941.1"/>
    </source>
</evidence>
<keyword evidence="2" id="KW-1185">Reference proteome</keyword>
<sequence>TGADTYYLFIEYVIFIQKNALAMPRNYLAQSFSHFLTASKRSTIARRTISSLEVGATICTDRGRPTLFCNALLMPRSTNPFSGYLSNATSSISVQDSV</sequence>